<dbReference type="CDD" id="cd00067">
    <property type="entry name" value="GAL4"/>
    <property type="match status" value="1"/>
</dbReference>
<keyword evidence="2" id="KW-0862">Zinc</keyword>
<dbReference type="Pfam" id="PF00172">
    <property type="entry name" value="Zn_clus"/>
    <property type="match status" value="1"/>
</dbReference>
<comment type="caution">
    <text evidence="8">The sequence shown here is derived from an EMBL/GenBank/DDBJ whole genome shotgun (WGS) entry which is preliminary data.</text>
</comment>
<evidence type="ECO:0000256" key="5">
    <source>
        <dbReference type="ARBA" id="ARBA00023242"/>
    </source>
</evidence>
<dbReference type="PROSITE" id="PS50048">
    <property type="entry name" value="ZN2_CY6_FUNGAL_2"/>
    <property type="match status" value="1"/>
</dbReference>
<keyword evidence="3" id="KW-0805">Transcription regulation</keyword>
<dbReference type="InterPro" id="IPR001138">
    <property type="entry name" value="Zn2Cys6_DnaBD"/>
</dbReference>
<accession>A0A9P4NCQ9</accession>
<keyword evidence="4" id="KW-0804">Transcription</keyword>
<keyword evidence="5" id="KW-0539">Nucleus</keyword>
<dbReference type="Gene3D" id="4.10.240.10">
    <property type="entry name" value="Zn(2)-C6 fungal-type DNA-binding domain"/>
    <property type="match status" value="1"/>
</dbReference>
<evidence type="ECO:0000256" key="3">
    <source>
        <dbReference type="ARBA" id="ARBA00023015"/>
    </source>
</evidence>
<feature type="compositionally biased region" description="Basic and acidic residues" evidence="6">
    <location>
        <begin position="1"/>
        <end position="37"/>
    </location>
</feature>
<evidence type="ECO:0000259" key="7">
    <source>
        <dbReference type="PROSITE" id="PS50048"/>
    </source>
</evidence>
<keyword evidence="9" id="KW-1185">Reference proteome</keyword>
<dbReference type="EMBL" id="ML986578">
    <property type="protein sequence ID" value="KAF2270867.1"/>
    <property type="molecule type" value="Genomic_DNA"/>
</dbReference>
<evidence type="ECO:0000256" key="6">
    <source>
        <dbReference type="SAM" id="MobiDB-lite"/>
    </source>
</evidence>
<evidence type="ECO:0000256" key="1">
    <source>
        <dbReference type="ARBA" id="ARBA00022723"/>
    </source>
</evidence>
<dbReference type="PROSITE" id="PS00463">
    <property type="entry name" value="ZN2_CY6_FUNGAL_1"/>
    <property type="match status" value="1"/>
</dbReference>
<evidence type="ECO:0000256" key="2">
    <source>
        <dbReference type="ARBA" id="ARBA00022833"/>
    </source>
</evidence>
<feature type="compositionally biased region" description="Polar residues" evidence="6">
    <location>
        <begin position="52"/>
        <end position="79"/>
    </location>
</feature>
<dbReference type="SUPFAM" id="SSF57701">
    <property type="entry name" value="Zn2/Cys6 DNA-binding domain"/>
    <property type="match status" value="1"/>
</dbReference>
<sequence length="287" mass="30990">MGFPEQRNHPGACDHCRSVKQRCSGDKPKCERCEKQQIKCVYRPKQPAKGGEQSQKASDATRSEGSPASNGANGESGTHVQDGESVKGPDSPIKSPKKRSTPQIPTTESGSPILSPLPSPINVDTEGQRQALAEASLTKRRKLSVSSSTPLATMQSIPSTPEASISRLGTEDYLVIKSPKAVQFTDLDLSTLSSAQVSDWTNVARRAYAAMNFPVDGVEWDSTGGKRVELRQLVMEVGEVSKKWKEVTALADACAKLSKTLMLFHDFYEQLGACMTSLAGLNRALHS</sequence>
<feature type="region of interest" description="Disordered" evidence="6">
    <location>
        <begin position="1"/>
        <end position="163"/>
    </location>
</feature>
<evidence type="ECO:0000313" key="8">
    <source>
        <dbReference type="EMBL" id="KAF2270867.1"/>
    </source>
</evidence>
<feature type="compositionally biased region" description="Polar residues" evidence="6">
    <location>
        <begin position="144"/>
        <end position="163"/>
    </location>
</feature>
<reference evidence="9" key="1">
    <citation type="journal article" date="2020" name="Stud. Mycol.">
        <title>101 Dothideomycetes genomes: A test case for predicting lifestyles and emergence of pathogens.</title>
        <authorList>
            <person name="Haridas S."/>
            <person name="Albert R."/>
            <person name="Binder M."/>
            <person name="Bloem J."/>
            <person name="LaButti K."/>
            <person name="Salamov A."/>
            <person name="Andreopoulos B."/>
            <person name="Baker S."/>
            <person name="Barry K."/>
            <person name="Bills G."/>
            <person name="Bluhm B."/>
            <person name="Cannon C."/>
            <person name="Castanera R."/>
            <person name="Culley D."/>
            <person name="Daum C."/>
            <person name="Ezra D."/>
            <person name="Gonzalez J."/>
            <person name="Henrissat B."/>
            <person name="Kuo A."/>
            <person name="Liang C."/>
            <person name="Lipzen A."/>
            <person name="Lutzoni F."/>
            <person name="Magnuson J."/>
            <person name="Mondo S."/>
            <person name="Nolan M."/>
            <person name="Ohm R."/>
            <person name="Pangilinan J."/>
            <person name="Park H.-J."/>
            <person name="Ramirez L."/>
            <person name="Alfaro M."/>
            <person name="Sun H."/>
            <person name="Tritt A."/>
            <person name="Yoshinaga Y."/>
            <person name="Zwiers L.-H."/>
            <person name="Turgeon B."/>
            <person name="Goodwin S."/>
            <person name="Spatafora J."/>
            <person name="Crous P."/>
            <person name="Grigoriev I."/>
        </authorList>
    </citation>
    <scope>NUCLEOTIDE SEQUENCE [LARGE SCALE GENOMIC DNA]</scope>
    <source>
        <strain evidence="9">CBS 304.66</strain>
    </source>
</reference>
<dbReference type="OrthoDB" id="103349at2759"/>
<dbReference type="GO" id="GO:0000981">
    <property type="term" value="F:DNA-binding transcription factor activity, RNA polymerase II-specific"/>
    <property type="evidence" value="ECO:0007669"/>
    <property type="project" value="InterPro"/>
</dbReference>
<keyword evidence="1" id="KW-0479">Metal-binding</keyword>
<dbReference type="PANTHER" id="PTHR47660:SF2">
    <property type="entry name" value="TRANSCRIPTION FACTOR WITH C2H2 AND ZN(2)-CYS(6) DNA BINDING DOMAIN (EUROFUNG)"/>
    <property type="match status" value="1"/>
</dbReference>
<evidence type="ECO:0000256" key="4">
    <source>
        <dbReference type="ARBA" id="ARBA00023163"/>
    </source>
</evidence>
<protein>
    <recommendedName>
        <fullName evidence="7">Zn(2)-C6 fungal-type domain-containing protein</fullName>
    </recommendedName>
</protein>
<name>A0A9P4NCQ9_9PLEO</name>
<gene>
    <name evidence="8" type="ORF">CC78DRAFT_527847</name>
</gene>
<dbReference type="Proteomes" id="UP000800093">
    <property type="component" value="Unassembled WGS sequence"/>
</dbReference>
<dbReference type="AlphaFoldDB" id="A0A9P4NCQ9"/>
<evidence type="ECO:0000313" key="9">
    <source>
        <dbReference type="Proteomes" id="UP000800093"/>
    </source>
</evidence>
<proteinExistence type="predicted"/>
<dbReference type="SMART" id="SM00066">
    <property type="entry name" value="GAL4"/>
    <property type="match status" value="1"/>
</dbReference>
<organism evidence="8 9">
    <name type="scientific">Lojkania enalia</name>
    <dbReference type="NCBI Taxonomy" id="147567"/>
    <lineage>
        <taxon>Eukaryota</taxon>
        <taxon>Fungi</taxon>
        <taxon>Dikarya</taxon>
        <taxon>Ascomycota</taxon>
        <taxon>Pezizomycotina</taxon>
        <taxon>Dothideomycetes</taxon>
        <taxon>Pleosporomycetidae</taxon>
        <taxon>Pleosporales</taxon>
        <taxon>Pleosporales incertae sedis</taxon>
        <taxon>Lojkania</taxon>
    </lineage>
</organism>
<dbReference type="GO" id="GO:0008270">
    <property type="term" value="F:zinc ion binding"/>
    <property type="evidence" value="ECO:0007669"/>
    <property type="project" value="InterPro"/>
</dbReference>
<dbReference type="InterPro" id="IPR036864">
    <property type="entry name" value="Zn2-C6_fun-type_DNA-bd_sf"/>
</dbReference>
<feature type="domain" description="Zn(2)-C6 fungal-type" evidence="7">
    <location>
        <begin position="12"/>
        <end position="42"/>
    </location>
</feature>
<dbReference type="PANTHER" id="PTHR47660">
    <property type="entry name" value="TRANSCRIPTION FACTOR WITH C2H2 AND ZN(2)-CYS(6) DNA BINDING DOMAIN (EUROFUNG)-RELATED-RELATED"/>
    <property type="match status" value="1"/>
</dbReference>